<protein>
    <recommendedName>
        <fullName evidence="2">Calmodulin-binding domain-containing protein</fullName>
    </recommendedName>
</protein>
<keyword evidence="4" id="KW-1185">Reference proteome</keyword>
<feature type="compositionally biased region" description="Polar residues" evidence="1">
    <location>
        <begin position="855"/>
        <end position="866"/>
    </location>
</feature>
<dbReference type="InterPro" id="IPR044681">
    <property type="entry name" value="PICBP-like"/>
</dbReference>
<feature type="compositionally biased region" description="Basic and acidic residues" evidence="1">
    <location>
        <begin position="574"/>
        <end position="583"/>
    </location>
</feature>
<dbReference type="InterPro" id="IPR012417">
    <property type="entry name" value="CaM-bd_dom_pln"/>
</dbReference>
<dbReference type="EMBL" id="CAXHTB010000019">
    <property type="protein sequence ID" value="CAL0326613.1"/>
    <property type="molecule type" value="Genomic_DNA"/>
</dbReference>
<feature type="region of interest" description="Disordered" evidence="1">
    <location>
        <begin position="238"/>
        <end position="319"/>
    </location>
</feature>
<feature type="compositionally biased region" description="Polar residues" evidence="1">
    <location>
        <begin position="269"/>
        <end position="288"/>
    </location>
</feature>
<dbReference type="PANTHER" id="PTHR33923">
    <property type="entry name" value="CALMODULIN-BINDING PROTEIN-RELATED"/>
    <property type="match status" value="1"/>
</dbReference>
<feature type="region of interest" description="Disordered" evidence="1">
    <location>
        <begin position="933"/>
        <end position="957"/>
    </location>
</feature>
<evidence type="ECO:0000256" key="1">
    <source>
        <dbReference type="SAM" id="MobiDB-lite"/>
    </source>
</evidence>
<feature type="domain" description="Calmodulin-binding" evidence="2">
    <location>
        <begin position="1102"/>
        <end position="1216"/>
    </location>
</feature>
<feature type="region of interest" description="Disordered" evidence="1">
    <location>
        <begin position="423"/>
        <end position="446"/>
    </location>
</feature>
<comment type="caution">
    <text evidence="3">The sequence shown here is derived from an EMBL/GenBank/DDBJ whole genome shotgun (WGS) entry which is preliminary data.</text>
</comment>
<accession>A0AAV1XZ88</accession>
<evidence type="ECO:0000259" key="2">
    <source>
        <dbReference type="SMART" id="SM01054"/>
    </source>
</evidence>
<dbReference type="AlphaFoldDB" id="A0AAV1XZ88"/>
<dbReference type="SMART" id="SM01054">
    <property type="entry name" value="CaM_binding"/>
    <property type="match status" value="2"/>
</dbReference>
<feature type="region of interest" description="Disordered" evidence="1">
    <location>
        <begin position="540"/>
        <end position="583"/>
    </location>
</feature>
<evidence type="ECO:0000313" key="3">
    <source>
        <dbReference type="EMBL" id="CAL0326613.1"/>
    </source>
</evidence>
<evidence type="ECO:0000313" key="4">
    <source>
        <dbReference type="Proteomes" id="UP001497480"/>
    </source>
</evidence>
<feature type="compositionally biased region" description="Basic and acidic residues" evidence="1">
    <location>
        <begin position="434"/>
        <end position="446"/>
    </location>
</feature>
<feature type="domain" description="Calmodulin-binding" evidence="2">
    <location>
        <begin position="587"/>
        <end position="701"/>
    </location>
</feature>
<feature type="region of interest" description="Disordered" evidence="1">
    <location>
        <begin position="1049"/>
        <end position="1122"/>
    </location>
</feature>
<dbReference type="Pfam" id="PF07839">
    <property type="entry name" value="CaM_binding"/>
    <property type="match status" value="2"/>
</dbReference>
<proteinExistence type="predicted"/>
<organism evidence="3 4">
    <name type="scientific">Lupinus luteus</name>
    <name type="common">European yellow lupine</name>
    <dbReference type="NCBI Taxonomy" id="3873"/>
    <lineage>
        <taxon>Eukaryota</taxon>
        <taxon>Viridiplantae</taxon>
        <taxon>Streptophyta</taxon>
        <taxon>Embryophyta</taxon>
        <taxon>Tracheophyta</taxon>
        <taxon>Spermatophyta</taxon>
        <taxon>Magnoliopsida</taxon>
        <taxon>eudicotyledons</taxon>
        <taxon>Gunneridae</taxon>
        <taxon>Pentapetalae</taxon>
        <taxon>rosids</taxon>
        <taxon>fabids</taxon>
        <taxon>Fabales</taxon>
        <taxon>Fabaceae</taxon>
        <taxon>Papilionoideae</taxon>
        <taxon>50 kb inversion clade</taxon>
        <taxon>genistoids sensu lato</taxon>
        <taxon>core genistoids</taxon>
        <taxon>Genisteae</taxon>
        <taxon>Lupinus</taxon>
    </lineage>
</organism>
<feature type="region of interest" description="Disordered" evidence="1">
    <location>
        <begin position="978"/>
        <end position="1013"/>
    </location>
</feature>
<sequence>MINQKFVLETEASFSNNDAKSESVQGKKKLKKVRSIRLVKCSSMKSSIREKNSQHENLFISDASPNYMKGTSSSHAKESFQITQPLSTKKSLTRVYTLKLKKNVTRKSEVKKKLKSSRSIKIATFKSQNSTSKKSEYESDSSTSYIQPQSTYVGNKSQRVITRRLSLKPVRFLAKMPTFKSKNDSVLHKATCSSTLKDSHFPNHIEIPQEESGSQGVPAIRVCPYTYCSLHGNRHGDLPPLKRFVSMRRRQSRTQKSTKMDDSDRSVTRSKQTGNSRKATQQSRSVQNGKKLASDSGIRPHDTPKTAVTDGGTFGGEDEEMHKFRCDTEVFPNMTNFEQDLSNSLAVKGYISPAIKDTNMKSCCVATEKDKSDSKVTESANDKNIAASKKNDENAIVESTSVDLLKSSASDIEILEEEATTKGYEVTQTSSALKEPEPVHDTDVTYKTQERDQKYIKKWHLMYKHAILSITGKENHKLPFNGRDNEGRGQDSHTLNVGNGSSCRDYCETDKDVDDENENVIEQMQKAFDEILLQEPEGLFYDDDSKSSGTGSDEVFLEKSEGNGGKLYTPASRESPKEETWPKFDDFGSQVEEITAQKIGAKAEQKTPKRWSNLKKLILLRRFVKALEKVRNFNLQRPRHLPSEASFEAEKVFLKHQTAEEKKNAEEWMLDYALRTVISRLEPAQRQKVALLAEAFETILPFQDAENGLQSLATKKTRENPTLSLDDSSYDSKEETDEGKDCGYSSTILLRKALSSHNTVMEFVDNASDDPMPELHDPTVFKERCVDNTEPETVKDMPVSEAVDEDLTGNDNIHLAEIKDSRSWSLSRAPEIVGSCNEEATISEIVDEVPDDLESTSNTEIPNSKPESPGRDFETKKLIGADTEQLSLTKSLILKGLPRLLGSNVVGSGAPSDQLDEPTADRKERIEKARLETETLEGFAKPGQSRAPKSADVAEPETDIEKHKLWYLVYKHMVSDTAEDDPGTLVDGAEEKESGNEGGIIRGTSVSYDSTPVRNENLQSQGHGVANQEVELQQLEAIKMVEDAIDSIPSDVQDDLTDRQSLDDNIISDECSKQSNKTERVSGEGLNQKEEKMELENEITEEREQEQEETASKEGNKSNKQLSKSWSNLRKVVLLRRFIKALEKVRKFNPRGPRYLPIEPDSEAEKVNLRSQDMLERKGTEEWMLDYALQRVVSRLTPERKRKVGLLVEAFETVMPNFKN</sequence>
<gene>
    <name evidence="3" type="ORF">LLUT_LOCUS27673</name>
</gene>
<feature type="compositionally biased region" description="Basic and acidic residues" evidence="1">
    <location>
        <begin position="1070"/>
        <end position="1095"/>
    </location>
</feature>
<feature type="compositionally biased region" description="Acidic residues" evidence="1">
    <location>
        <begin position="1096"/>
        <end position="1109"/>
    </location>
</feature>
<feature type="compositionally biased region" description="Polar residues" evidence="1">
    <location>
        <begin position="712"/>
        <end position="727"/>
    </location>
</feature>
<dbReference type="PANTHER" id="PTHR33923:SF3">
    <property type="entry name" value="CALMODULIN BINDING PROTEIN PICBP"/>
    <property type="match status" value="1"/>
</dbReference>
<dbReference type="Proteomes" id="UP001497480">
    <property type="component" value="Unassembled WGS sequence"/>
</dbReference>
<feature type="region of interest" description="Disordered" evidence="1">
    <location>
        <begin position="851"/>
        <end position="873"/>
    </location>
</feature>
<feature type="region of interest" description="Disordered" evidence="1">
    <location>
        <begin position="712"/>
        <end position="741"/>
    </location>
</feature>
<dbReference type="GO" id="GO:0005516">
    <property type="term" value="F:calmodulin binding"/>
    <property type="evidence" value="ECO:0007669"/>
    <property type="project" value="InterPro"/>
</dbReference>
<reference evidence="3 4" key="1">
    <citation type="submission" date="2024-03" db="EMBL/GenBank/DDBJ databases">
        <authorList>
            <person name="Martinez-Hernandez J."/>
        </authorList>
    </citation>
    <scope>NUCLEOTIDE SEQUENCE [LARGE SCALE GENOMIC DNA]</scope>
</reference>
<name>A0AAV1XZ88_LUPLU</name>
<feature type="compositionally biased region" description="Basic and acidic residues" evidence="1">
    <location>
        <begin position="258"/>
        <end position="267"/>
    </location>
</feature>
<feature type="compositionally biased region" description="Polar residues" evidence="1">
    <location>
        <begin position="1004"/>
        <end position="1013"/>
    </location>
</feature>